<feature type="chain" id="PRO_5040956771" evidence="2">
    <location>
        <begin position="30"/>
        <end position="105"/>
    </location>
</feature>
<dbReference type="AlphaFoldDB" id="A0A9W7ZVB9"/>
<dbReference type="Proteomes" id="UP001150538">
    <property type="component" value="Unassembled WGS sequence"/>
</dbReference>
<sequence length="105" mass="11792">MKPTTYSQHLLLIISLVLLVVLSIQLVMAHGDHGHGEECPAAAAARSKGGNALRPELRDSKDHAEMINKMIELSHQMYLAKYGQGNDLEKRVDFDRVMNKPREEL</sequence>
<protein>
    <submittedName>
        <fullName evidence="3">Uncharacterized protein</fullName>
    </submittedName>
</protein>
<evidence type="ECO:0000313" key="4">
    <source>
        <dbReference type="Proteomes" id="UP001150538"/>
    </source>
</evidence>
<evidence type="ECO:0000256" key="1">
    <source>
        <dbReference type="SAM" id="MobiDB-lite"/>
    </source>
</evidence>
<gene>
    <name evidence="3" type="ORF">H4219_004742</name>
</gene>
<proteinExistence type="predicted"/>
<feature type="region of interest" description="Disordered" evidence="1">
    <location>
        <begin position="35"/>
        <end position="55"/>
    </location>
</feature>
<reference evidence="3" key="1">
    <citation type="submission" date="2022-07" db="EMBL/GenBank/DDBJ databases">
        <title>Phylogenomic reconstructions and comparative analyses of Kickxellomycotina fungi.</title>
        <authorList>
            <person name="Reynolds N.K."/>
            <person name="Stajich J.E."/>
            <person name="Barry K."/>
            <person name="Grigoriev I.V."/>
            <person name="Crous P."/>
            <person name="Smith M.E."/>
        </authorList>
    </citation>
    <scope>NUCLEOTIDE SEQUENCE</scope>
    <source>
        <strain evidence="3">NBRC 100468</strain>
    </source>
</reference>
<keyword evidence="2" id="KW-0732">Signal</keyword>
<evidence type="ECO:0000313" key="3">
    <source>
        <dbReference type="EMBL" id="KAJ1914548.1"/>
    </source>
</evidence>
<evidence type="ECO:0000256" key="2">
    <source>
        <dbReference type="SAM" id="SignalP"/>
    </source>
</evidence>
<feature type="signal peptide" evidence="2">
    <location>
        <begin position="1"/>
        <end position="29"/>
    </location>
</feature>
<dbReference type="EMBL" id="JANBPU010000192">
    <property type="protein sequence ID" value="KAJ1914548.1"/>
    <property type="molecule type" value="Genomic_DNA"/>
</dbReference>
<organism evidence="3 4">
    <name type="scientific">Mycoemilia scoparia</name>
    <dbReference type="NCBI Taxonomy" id="417184"/>
    <lineage>
        <taxon>Eukaryota</taxon>
        <taxon>Fungi</taxon>
        <taxon>Fungi incertae sedis</taxon>
        <taxon>Zoopagomycota</taxon>
        <taxon>Kickxellomycotina</taxon>
        <taxon>Kickxellomycetes</taxon>
        <taxon>Kickxellales</taxon>
        <taxon>Kickxellaceae</taxon>
        <taxon>Mycoemilia</taxon>
    </lineage>
</organism>
<name>A0A9W7ZVB9_9FUNG</name>
<accession>A0A9W7ZVB9</accession>
<comment type="caution">
    <text evidence="3">The sequence shown here is derived from an EMBL/GenBank/DDBJ whole genome shotgun (WGS) entry which is preliminary data.</text>
</comment>
<keyword evidence="4" id="KW-1185">Reference proteome</keyword>